<dbReference type="EMBL" id="CP022745">
    <property type="protein sequence ID" value="ASY44975.1"/>
    <property type="molecule type" value="Genomic_DNA"/>
</dbReference>
<reference evidence="1 2" key="1">
    <citation type="submission" date="2017-08" db="EMBL/GenBank/DDBJ databases">
        <title>Whole Genome Sequence of Sphingobium hydrophobicum C1: Insights into Adaption to the Electronic-waste Contaminated Sediment.</title>
        <authorList>
            <person name="Song D."/>
            <person name="Chen X."/>
            <person name="Xu M."/>
        </authorList>
    </citation>
    <scope>NUCLEOTIDE SEQUENCE [LARGE SCALE GENOMIC DNA]</scope>
    <source>
        <strain evidence="1 2">C1</strain>
    </source>
</reference>
<sequence length="781" mass="83251">MKLMTLAGLSPAGALIVRAGEPFALQVGYVDENGDLQDLTGRLFALAIRYTDQTAPLLTINAELDGQAVNAVALGTAEQASQIYAAGVTRSLSYDFMELTGGATASRLTERVAVQPGSEIPGDLVPQYMDLPMLSVTVAAQRKLVVERGRPGFGAERRLYDAGLIDEPTVAAMDERYLTAGAAGAAEAASLAEIARDEAYTARDAAEVARDDSVFARFGFPSRDALLEALPVISLITSDGQSVSAADLSYIRQSGATAIPDLPGWLPAGDVYAGHFGFVGVGTREDTLKLTTSAFAYLHSLGGGTLHFTAGLFRVGNTNSDTTRIGGNWDNQAGLWVKHDNIRLKGAGENVTILQLADGQDAHVLKFGQRVGASIAVKGCGFSDLTIDGNRDNQTAADQDALFCNSGVDISTGCTDFLGERATIKECQWYGIGVQRDDFHNIILRDLTLLRTGSDLVDGKGDGSRNTGNVLEGCRGREWGLAEPETTSAAFDMRCGWLVFNCVCEILPDDPITYARDGFRVQDSGLDPDPTPKQGTVIRDCKGFGGRSKTTTISGNAGVRAKTRWARVSGGEFTGWNHGNDVANPDCFLSEPILLNNYIGAYFWQDSFSEVGAEADQPRIRVVARNNVYGLYLESVDNATIDSALVSNDYNLWISEGCTNTRVNGECFGALVKNFTNLGTGTTLGKVVGITSRSKRLVQIPVGSVGLVIGSITHQLAVTPEPDDVTFSFPSGSTVSDYGLDFWRVASVTDTTINYEVMVAKASATPGGIMNMSLVTRALEF</sequence>
<protein>
    <submittedName>
        <fullName evidence="1">Uncharacterized protein</fullName>
    </submittedName>
</protein>
<organism evidence="1 2">
    <name type="scientific">Sphingobium xenophagum</name>
    <dbReference type="NCBI Taxonomy" id="121428"/>
    <lineage>
        <taxon>Bacteria</taxon>
        <taxon>Pseudomonadati</taxon>
        <taxon>Pseudomonadota</taxon>
        <taxon>Alphaproteobacteria</taxon>
        <taxon>Sphingomonadales</taxon>
        <taxon>Sphingomonadaceae</taxon>
        <taxon>Sphingobium</taxon>
    </lineage>
</organism>
<dbReference type="SUPFAM" id="SSF51126">
    <property type="entry name" value="Pectin lyase-like"/>
    <property type="match status" value="1"/>
</dbReference>
<dbReference type="InterPro" id="IPR011050">
    <property type="entry name" value="Pectin_lyase_fold/virulence"/>
</dbReference>
<gene>
    <name evidence="1" type="ORF">CJD35_11390</name>
</gene>
<name>A0A249MUV7_SPHXE</name>
<dbReference type="Gene3D" id="2.160.20.10">
    <property type="entry name" value="Single-stranded right-handed beta-helix, Pectin lyase-like"/>
    <property type="match status" value="1"/>
</dbReference>
<dbReference type="InterPro" id="IPR012334">
    <property type="entry name" value="Pectin_lyas_fold"/>
</dbReference>
<evidence type="ECO:0000313" key="2">
    <source>
        <dbReference type="Proteomes" id="UP000217141"/>
    </source>
</evidence>
<dbReference type="KEGG" id="shyd:CJD35_11390"/>
<evidence type="ECO:0000313" key="1">
    <source>
        <dbReference type="EMBL" id="ASY44975.1"/>
    </source>
</evidence>
<dbReference type="RefSeq" id="WP_095687041.1">
    <property type="nucleotide sequence ID" value="NZ_CP022745.1"/>
</dbReference>
<proteinExistence type="predicted"/>
<dbReference type="AlphaFoldDB" id="A0A249MUV7"/>
<dbReference type="Proteomes" id="UP000217141">
    <property type="component" value="Chromosome I"/>
</dbReference>
<accession>A0A249MUV7</accession>